<dbReference type="Pfam" id="PF04677">
    <property type="entry name" value="CwfJ_C_1"/>
    <property type="match status" value="1"/>
</dbReference>
<accession>A0AAF0F6G9</accession>
<dbReference type="GeneID" id="85227315"/>
<dbReference type="PANTHER" id="PTHR12072">
    <property type="entry name" value="CWF19, CELL CYCLE CONTROL PROTEIN"/>
    <property type="match status" value="1"/>
</dbReference>
<dbReference type="Proteomes" id="UP001217754">
    <property type="component" value="Chromosome 7"/>
</dbReference>
<feature type="region of interest" description="Disordered" evidence="2">
    <location>
        <begin position="1"/>
        <end position="68"/>
    </location>
</feature>
<feature type="compositionally biased region" description="Basic and acidic residues" evidence="2">
    <location>
        <begin position="19"/>
        <end position="34"/>
    </location>
</feature>
<sequence length="603" mass="67709">MSLGDPESTNENDYFGSIGKEKEKAPGPEKRNPDELQVFSRELNPMLNPDSTAPEPVPAPREAQYGAPGHKWRMMKLRRTYEIAEQSGVPVEQVALERYGSMDAFDEARRERQFLEDAETPAGDTSKASAPPPRSGNASVFRRPAPSPMERPSPSVASAKAPAQDSVRIPSVLPRAAAPSNDQPSPSLTDLNKLEAKALRAEMANRPDAPALRAELDKAKAAASSQSTQGTVEALPVLDGYGRMYDLGTSTAAELEEQASTKKRAKDAEEPTDESLAELVRQERLSAGRMDQKNGDAALAQQIATDHGFEDDLEYMDDEAQRFARKKMRDDAMKRQFAIQDFARTKKALDECNFCWQDEGRMPPRANIVSTGTLVYLALPDREPLVDGHCWIVPMQHHVSSLDVDEDGWTEIRNFMKCLIRMAASRNQSMVFFETVLSLRQQKHTYIEAVPIPNDAFAELPAYFKTSLSEVESEWSDHKQIIYFSEERPFQRSMVSKLPYFMIQWDYKGQRGYGHIIESRDDEHGYRQAGPNNDDEAVYGDGDHLGGSGFPKYFAQEIIGSLLDLEPYKWRRPRHVQGMAQHLARFRASWAPFDWTNLVAEGS</sequence>
<evidence type="ECO:0000259" key="3">
    <source>
        <dbReference type="Pfam" id="PF04676"/>
    </source>
</evidence>
<evidence type="ECO:0000256" key="1">
    <source>
        <dbReference type="ARBA" id="ARBA00006795"/>
    </source>
</evidence>
<comment type="similarity">
    <text evidence="1">Belongs to the CWF19 family.</text>
</comment>
<feature type="region of interest" description="Disordered" evidence="2">
    <location>
        <begin position="255"/>
        <end position="275"/>
    </location>
</feature>
<evidence type="ECO:0000256" key="2">
    <source>
        <dbReference type="SAM" id="MobiDB-lite"/>
    </source>
</evidence>
<dbReference type="InterPro" id="IPR036265">
    <property type="entry name" value="HIT-like_sf"/>
</dbReference>
<name>A0AAF0F6G9_9BASI</name>
<dbReference type="Gene3D" id="3.30.428.10">
    <property type="entry name" value="HIT-like"/>
    <property type="match status" value="1"/>
</dbReference>
<protein>
    <submittedName>
        <fullName evidence="5">Pre-mRNA-splicing factor cwf19</fullName>
    </submittedName>
</protein>
<gene>
    <name evidence="5" type="primary">cwf19</name>
    <name evidence="5" type="ORF">MJAP1_003664</name>
</gene>
<dbReference type="InterPro" id="IPR006767">
    <property type="entry name" value="Cwf19-like_C_dom-2"/>
</dbReference>
<evidence type="ECO:0000313" key="6">
    <source>
        <dbReference type="Proteomes" id="UP001217754"/>
    </source>
</evidence>
<dbReference type="InterPro" id="IPR006768">
    <property type="entry name" value="Cwf19-like_C_dom-1"/>
</dbReference>
<feature type="region of interest" description="Disordered" evidence="2">
    <location>
        <begin position="107"/>
        <end position="215"/>
    </location>
</feature>
<feature type="compositionally biased region" description="Basic and acidic residues" evidence="2">
    <location>
        <begin position="192"/>
        <end position="205"/>
    </location>
</feature>
<organism evidence="5 6">
    <name type="scientific">Malassezia japonica</name>
    <dbReference type="NCBI Taxonomy" id="223818"/>
    <lineage>
        <taxon>Eukaryota</taxon>
        <taxon>Fungi</taxon>
        <taxon>Dikarya</taxon>
        <taxon>Basidiomycota</taxon>
        <taxon>Ustilaginomycotina</taxon>
        <taxon>Malasseziomycetes</taxon>
        <taxon>Malasseziales</taxon>
        <taxon>Malasseziaceae</taxon>
        <taxon>Malassezia</taxon>
    </lineage>
</organism>
<feature type="domain" description="Cwf19-like C-terminal" evidence="4">
    <location>
        <begin position="342"/>
        <end position="465"/>
    </location>
</feature>
<dbReference type="Pfam" id="PF04676">
    <property type="entry name" value="CwfJ_C_2"/>
    <property type="match status" value="1"/>
</dbReference>
<feature type="compositionally biased region" description="Polar residues" evidence="2">
    <location>
        <begin position="180"/>
        <end position="190"/>
    </location>
</feature>
<dbReference type="AlphaFoldDB" id="A0AAF0F6G9"/>
<feature type="domain" description="Cwf19-like protein C-terminal" evidence="3">
    <location>
        <begin position="474"/>
        <end position="596"/>
    </location>
</feature>
<dbReference type="EMBL" id="CP119964">
    <property type="protein sequence ID" value="WFD40676.1"/>
    <property type="molecule type" value="Genomic_DNA"/>
</dbReference>
<keyword evidence="6" id="KW-1185">Reference proteome</keyword>
<dbReference type="GO" id="GO:0071014">
    <property type="term" value="C:post-mRNA release spliceosomal complex"/>
    <property type="evidence" value="ECO:0007669"/>
    <property type="project" value="TreeGrafter"/>
</dbReference>
<dbReference type="PANTHER" id="PTHR12072:SF5">
    <property type="entry name" value="CWF19-LIKE PROTEIN 2"/>
    <property type="match status" value="1"/>
</dbReference>
<dbReference type="SUPFAM" id="SSF54197">
    <property type="entry name" value="HIT-like"/>
    <property type="match status" value="1"/>
</dbReference>
<evidence type="ECO:0000259" key="4">
    <source>
        <dbReference type="Pfam" id="PF04677"/>
    </source>
</evidence>
<proteinExistence type="inferred from homology"/>
<dbReference type="InterPro" id="IPR040194">
    <property type="entry name" value="Cwf19-like"/>
</dbReference>
<evidence type="ECO:0000313" key="5">
    <source>
        <dbReference type="EMBL" id="WFD40676.1"/>
    </source>
</evidence>
<dbReference type="RefSeq" id="XP_060123573.1">
    <property type="nucleotide sequence ID" value="XM_060267590.1"/>
</dbReference>
<reference evidence="5" key="1">
    <citation type="submission" date="2023-03" db="EMBL/GenBank/DDBJ databases">
        <title>Mating type loci evolution in Malassezia.</title>
        <authorList>
            <person name="Coelho M.A."/>
        </authorList>
    </citation>
    <scope>NUCLEOTIDE SEQUENCE</scope>
    <source>
        <strain evidence="5">CBS 9431</strain>
    </source>
</reference>
<feature type="compositionally biased region" description="Low complexity" evidence="2">
    <location>
        <begin position="152"/>
        <end position="163"/>
    </location>
</feature>
<dbReference type="GO" id="GO:0000398">
    <property type="term" value="P:mRNA splicing, via spliceosome"/>
    <property type="evidence" value="ECO:0007669"/>
    <property type="project" value="TreeGrafter"/>
</dbReference>